<organism evidence="1 2">
    <name type="scientific">Hypoxylon rubiginosum</name>
    <dbReference type="NCBI Taxonomy" id="110542"/>
    <lineage>
        <taxon>Eukaryota</taxon>
        <taxon>Fungi</taxon>
        <taxon>Dikarya</taxon>
        <taxon>Ascomycota</taxon>
        <taxon>Pezizomycotina</taxon>
        <taxon>Sordariomycetes</taxon>
        <taxon>Xylariomycetidae</taxon>
        <taxon>Xylariales</taxon>
        <taxon>Hypoxylaceae</taxon>
        <taxon>Hypoxylon</taxon>
    </lineage>
</organism>
<proteinExistence type="predicted"/>
<protein>
    <submittedName>
        <fullName evidence="1">Ribonuclease III</fullName>
    </submittedName>
</protein>
<dbReference type="Proteomes" id="UP001497680">
    <property type="component" value="Unassembled WGS sequence"/>
</dbReference>
<dbReference type="EMBL" id="MU394314">
    <property type="protein sequence ID" value="KAI6086590.1"/>
    <property type="molecule type" value="Genomic_DNA"/>
</dbReference>
<evidence type="ECO:0000313" key="2">
    <source>
        <dbReference type="Proteomes" id="UP001497680"/>
    </source>
</evidence>
<evidence type="ECO:0000313" key="1">
    <source>
        <dbReference type="EMBL" id="KAI6086590.1"/>
    </source>
</evidence>
<reference evidence="1 2" key="1">
    <citation type="journal article" date="2022" name="New Phytol.">
        <title>Ecological generalism drives hyperdiversity of secondary metabolite gene clusters in xylarialean endophytes.</title>
        <authorList>
            <person name="Franco M.E.E."/>
            <person name="Wisecaver J.H."/>
            <person name="Arnold A.E."/>
            <person name="Ju Y.M."/>
            <person name="Slot J.C."/>
            <person name="Ahrendt S."/>
            <person name="Moore L.P."/>
            <person name="Eastman K.E."/>
            <person name="Scott K."/>
            <person name="Konkel Z."/>
            <person name="Mondo S.J."/>
            <person name="Kuo A."/>
            <person name="Hayes R.D."/>
            <person name="Haridas S."/>
            <person name="Andreopoulos B."/>
            <person name="Riley R."/>
            <person name="LaButti K."/>
            <person name="Pangilinan J."/>
            <person name="Lipzen A."/>
            <person name="Amirebrahimi M."/>
            <person name="Yan J."/>
            <person name="Adam C."/>
            <person name="Keymanesh K."/>
            <person name="Ng V."/>
            <person name="Louie K."/>
            <person name="Northen T."/>
            <person name="Drula E."/>
            <person name="Henrissat B."/>
            <person name="Hsieh H.M."/>
            <person name="Youens-Clark K."/>
            <person name="Lutzoni F."/>
            <person name="Miadlikowska J."/>
            <person name="Eastwood D.C."/>
            <person name="Hamelin R.C."/>
            <person name="Grigoriev I.V."/>
            <person name="U'Ren J.M."/>
        </authorList>
    </citation>
    <scope>NUCLEOTIDE SEQUENCE [LARGE SCALE GENOMIC DNA]</scope>
    <source>
        <strain evidence="1 2">ER1909</strain>
    </source>
</reference>
<comment type="caution">
    <text evidence="1">The sequence shown here is derived from an EMBL/GenBank/DDBJ whole genome shotgun (WGS) entry which is preliminary data.</text>
</comment>
<keyword evidence="2" id="KW-1185">Reference proteome</keyword>
<accession>A0ACC0D2L7</accession>
<sequence>MSKRSYSELDYDETDSVSLLLYHAEGLLKAAKALKEEIKASHKSARPHDQIASVLEHSKKIASAAQLLTQDETNVTDQHESGPYKILKLTGTKSSENASTASMIPSPVSLTRWTPQDIPVSGLPPLPRILDPELEQAALTHSGMVTSPTDMNYERLEWLGDAYLELLATCFIYQTFPNLGTGRCSQLRERLIKNETLSNFTVQYGINKRTRFPAEFDLQGRIGGSRATQNARVKVQGDVFEAYVAAIILGDPEGLSRASPWLKSLWSTTLAQEIRNEFNSRARLLPKPPSRGEGGEDAQSAAKQDLNPKVVLSQLVGTKGVKITYSDIGAPKKDKHSGKLPWYTVGVFFEGLGEKNLQMGVGSALSKKEAGAIAARHAMDNKRLMSYLQKKKEEAVQLAESIKPEYDSWDKWS</sequence>
<gene>
    <name evidence="1" type="ORF">F4821DRAFT_126438</name>
</gene>
<name>A0ACC0D2L7_9PEZI</name>